<dbReference type="Pfam" id="PF00153">
    <property type="entry name" value="Mito_carr"/>
    <property type="match status" value="6"/>
</dbReference>
<evidence type="ECO:0000256" key="1">
    <source>
        <dbReference type="ARBA" id="ARBA00004448"/>
    </source>
</evidence>
<dbReference type="Pfam" id="PF01740">
    <property type="entry name" value="STAS"/>
    <property type="match status" value="1"/>
</dbReference>
<evidence type="ECO:0000256" key="11">
    <source>
        <dbReference type="ARBA" id="ARBA00024240"/>
    </source>
</evidence>
<dbReference type="VEuPathDB" id="VectorBase:AALB20_032667"/>
<dbReference type="PANTHER" id="PTHR45671">
    <property type="entry name" value="SOLUTE CARRIER FAMILY 25 (MITOCHONDRIAL CARRIER PHOSPHATE CARRIER), MEMBER 3, LIKE-RELATED-RELATED"/>
    <property type="match status" value="1"/>
</dbReference>
<dbReference type="InterPro" id="IPR044677">
    <property type="entry name" value="SLC25A3/Pic2/Mir1-like"/>
</dbReference>
<keyword evidence="8" id="KW-1133">Transmembrane helix</keyword>
<dbReference type="VEuPathDB" id="VectorBase:AALB002364"/>
<feature type="repeat" description="Solcar" evidence="13">
    <location>
        <begin position="632"/>
        <end position="716"/>
    </location>
</feature>
<feature type="domain" description="STAS" evidence="14">
    <location>
        <begin position="482"/>
        <end position="554"/>
    </location>
</feature>
<evidence type="ECO:0000313" key="15">
    <source>
        <dbReference type="EnsemblMetazoa" id="AALB002364-PA"/>
    </source>
</evidence>
<dbReference type="Proteomes" id="UP000069272">
    <property type="component" value="Chromosome 2R"/>
</dbReference>
<dbReference type="GO" id="GO:0005315">
    <property type="term" value="F:phosphate transmembrane transporter activity"/>
    <property type="evidence" value="ECO:0007669"/>
    <property type="project" value="InterPro"/>
</dbReference>
<comment type="function">
    <text evidence="12">Transport of phosphate groups from the cytosol to the mitochondrial matrix.</text>
</comment>
<evidence type="ECO:0000313" key="16">
    <source>
        <dbReference type="Proteomes" id="UP000069272"/>
    </source>
</evidence>
<feature type="repeat" description="Solcar" evidence="13">
    <location>
        <begin position="1198"/>
        <end position="1276"/>
    </location>
</feature>
<evidence type="ECO:0000256" key="5">
    <source>
        <dbReference type="ARBA" id="ARBA00022737"/>
    </source>
</evidence>
<feature type="repeat" description="Solcar" evidence="13">
    <location>
        <begin position="830"/>
        <end position="908"/>
    </location>
</feature>
<evidence type="ECO:0000256" key="13">
    <source>
        <dbReference type="PROSITE-ProRule" id="PRU00282"/>
    </source>
</evidence>
<comment type="subcellular location">
    <subcellularLocation>
        <location evidence="1">Mitochondrion inner membrane</location>
        <topology evidence="1">Multi-pass membrane protein</topology>
    </subcellularLocation>
</comment>
<protein>
    <recommendedName>
        <fullName evidence="11">Phosphate carrier protein, mitochondrial</fullName>
    </recommendedName>
</protein>
<proteinExistence type="inferred from homology"/>
<keyword evidence="3" id="KW-0813">Transport</keyword>
<evidence type="ECO:0000256" key="4">
    <source>
        <dbReference type="ARBA" id="ARBA00022692"/>
    </source>
</evidence>
<feature type="repeat" description="Solcar" evidence="13">
    <location>
        <begin position="1098"/>
        <end position="1181"/>
    </location>
</feature>
<dbReference type="Gene3D" id="3.30.750.24">
    <property type="entry name" value="STAS domain"/>
    <property type="match status" value="1"/>
</dbReference>
<dbReference type="CDD" id="cd07042">
    <property type="entry name" value="STAS_SulP_like_sulfate_transporter"/>
    <property type="match status" value="1"/>
</dbReference>
<dbReference type="Pfam" id="PF00916">
    <property type="entry name" value="Sulfate_transp"/>
    <property type="match status" value="1"/>
</dbReference>
<name>A0A182F7A5_ANOAL</name>
<evidence type="ECO:0000256" key="8">
    <source>
        <dbReference type="ARBA" id="ARBA00022989"/>
    </source>
</evidence>
<evidence type="ECO:0000256" key="10">
    <source>
        <dbReference type="ARBA" id="ARBA00023136"/>
    </source>
</evidence>
<dbReference type="InterPro" id="IPR036513">
    <property type="entry name" value="STAS_dom_sf"/>
</dbReference>
<dbReference type="Gene3D" id="1.50.40.10">
    <property type="entry name" value="Mitochondrial carrier domain"/>
    <property type="match status" value="2"/>
</dbReference>
<keyword evidence="16" id="KW-1185">Reference proteome</keyword>
<accession>A0A182F7A5</accession>
<reference evidence="15" key="2">
    <citation type="submission" date="2022-08" db="UniProtKB">
        <authorList>
            <consortium name="EnsemblMetazoa"/>
        </authorList>
    </citation>
    <scope>IDENTIFICATION</scope>
    <source>
        <strain evidence="15">STECLA/ALBI9_A</strain>
    </source>
</reference>
<dbReference type="InterPro" id="IPR018108">
    <property type="entry name" value="MCP_transmembrane"/>
</dbReference>
<feature type="repeat" description="Solcar" evidence="13">
    <location>
        <begin position="1000"/>
        <end position="1084"/>
    </location>
</feature>
<dbReference type="GO" id="GO:1990547">
    <property type="term" value="P:mitochondrial phosphate ion transmembrane transport"/>
    <property type="evidence" value="ECO:0007669"/>
    <property type="project" value="InterPro"/>
</dbReference>
<evidence type="ECO:0000256" key="12">
    <source>
        <dbReference type="ARBA" id="ARBA00054508"/>
    </source>
</evidence>
<keyword evidence="4 13" id="KW-0812">Transmembrane</keyword>
<organism evidence="15 16">
    <name type="scientific">Anopheles albimanus</name>
    <name type="common">New world malaria mosquito</name>
    <dbReference type="NCBI Taxonomy" id="7167"/>
    <lineage>
        <taxon>Eukaryota</taxon>
        <taxon>Metazoa</taxon>
        <taxon>Ecdysozoa</taxon>
        <taxon>Arthropoda</taxon>
        <taxon>Hexapoda</taxon>
        <taxon>Insecta</taxon>
        <taxon>Pterygota</taxon>
        <taxon>Neoptera</taxon>
        <taxon>Endopterygota</taxon>
        <taxon>Diptera</taxon>
        <taxon>Nematocera</taxon>
        <taxon>Culicoidea</taxon>
        <taxon>Culicidae</taxon>
        <taxon>Anophelinae</taxon>
        <taxon>Anopheles</taxon>
    </lineage>
</organism>
<comment type="similarity">
    <text evidence="2">Belongs to the mitochondrial carrier (TC 2.A.29) family.</text>
</comment>
<feature type="repeat" description="Solcar" evidence="13">
    <location>
        <begin position="729"/>
        <end position="813"/>
    </location>
</feature>
<evidence type="ECO:0000256" key="9">
    <source>
        <dbReference type="ARBA" id="ARBA00023128"/>
    </source>
</evidence>
<evidence type="ECO:0000256" key="3">
    <source>
        <dbReference type="ARBA" id="ARBA00022448"/>
    </source>
</evidence>
<dbReference type="InterPro" id="IPR011547">
    <property type="entry name" value="SLC26A/SulP_dom"/>
</dbReference>
<evidence type="ECO:0000259" key="14">
    <source>
        <dbReference type="PROSITE" id="PS50801"/>
    </source>
</evidence>
<dbReference type="PROSITE" id="PS50920">
    <property type="entry name" value="SOLCAR"/>
    <property type="match status" value="6"/>
</dbReference>
<evidence type="ECO:0000256" key="2">
    <source>
        <dbReference type="ARBA" id="ARBA00006375"/>
    </source>
</evidence>
<evidence type="ECO:0000256" key="6">
    <source>
        <dbReference type="ARBA" id="ARBA00022792"/>
    </source>
</evidence>
<keyword evidence="7" id="KW-0809">Transit peptide</keyword>
<dbReference type="GO" id="GO:0005743">
    <property type="term" value="C:mitochondrial inner membrane"/>
    <property type="evidence" value="ECO:0007669"/>
    <property type="project" value="UniProtKB-SubCell"/>
</dbReference>
<dbReference type="SUPFAM" id="SSF103506">
    <property type="entry name" value="Mitochondrial carrier"/>
    <property type="match status" value="2"/>
</dbReference>
<sequence>MGLSRVERAIPGSRWLRGYTVQFMVADLIAGITVGLTVLPQGLAYATLAGLEPQYGLYSAFVGGVVYALLGGCREVTIGPTALLSLMTSRHTGYGGASGPQLAILLCFLSGIVELLMAVLRLGALVDLISLPVTVGFTSATALIIGASQLKALLGIRGGSGSGFAGTVRTVFEKMPEARVADSILGVVSIAVLLALRKLKDIKTPEDATKGRRVVGFLCWLIATARNALVVLVTSGLAFYYDLRGETPFVLTGTVKSGIPAFQPPPFSTILPTGGGPNGTSPIELGFVGMLNELGASIALVPIIAVLGNVAISKAFGGSGINPTRELVALSLSNVCGSFFSSFPVTGSFSRSAVNHASGVKTPIGGIYTGALVLLALGVLTPYFRYIPKAALSAVIISAVIFMIEYEVIRPLWRCNKRELIPGAVTFVLSLIVGVELGLLAGVLTDLAFVVYRTARPMLAVSVATTRLGTEYILIRPNHSLIYFPAVEWVRNVTSKAIKQHGNIPVVFDCRLVNEFDYTAATGLQMLRKELEKKKVPLVVYGSSSEVRKLLQETLKSNLLEVTNDEELEILLQELSPEGSGGARNSPFRTPFTRVQCDDGSAPMAADTEKAVVPGRSIQAAASREVEFGSNEFFGLCAVGGILSCGITHTAVVPLDLVKCRLQVDQAKYKNLFHGFKVTVAEEGARGLAKGWAPTFFGYSAQGAFKFGLYEVFKIQYANMIGEENAYLYRTWLYLAASASAEFFADIALSPLEAAKVKIQTMPGYANTMRQAVPKMLGEEGITAFYKGLVPLWCRQIPYTMMKFACFEKTVELLYKHVVPKPRDQCSKGEQLVVTFAAGYIAGVFCAVVSHPADVVVSKLNQAKGSSAIDVAKKLGFMGMWNGLTPRIIMIGTLTALQWFIYDGVKVALSIPRPPPPEMPESLKKKLNVDRNDPEPHSLRTSDRNLPGLTMFSALMDAARNSPFKTPFTKAQCDAPAGPLVRGRSIAAAASEEVEFGSTKFFLLCGVGGIISCGSTHTFVVPLDLVKCRLQVDQAKYKNVFHGFKLTLAEDGAKGLVKGWAPTFFGYSAQGAFKFGLYEVFKVQYANMLGEENAYLYRTWLYLGASASAEFFADMALSPFEAAKVKIQTTPGYANTLREAFPKMMGEEGVMAFYKGLVPLWCRQIPYTMMKFACFEKTVELLYAYVVPKPRDQCSKGEQLLVTFAAGYIAGVFCAIVSHPADVVVSKLNQAKGSSAIDVAKQLGFMGMWNGLMPRIIMIGTLTALQWFIYDGVKVALNIPRPPPPEMPESLKKKLGVQ</sequence>
<dbReference type="PANTHER" id="PTHR45671:SF10">
    <property type="entry name" value="SOLUTE CARRIER FAMILY 25 MEMBER 3"/>
    <property type="match status" value="1"/>
</dbReference>
<dbReference type="EnsemblMetazoa" id="AALB002364-RA">
    <property type="protein sequence ID" value="AALB002364-PA"/>
    <property type="gene ID" value="AALB002364"/>
</dbReference>
<dbReference type="PROSITE" id="PS50801">
    <property type="entry name" value="STAS"/>
    <property type="match status" value="1"/>
</dbReference>
<dbReference type="VEuPathDB" id="VectorBase:AALB20_035643"/>
<dbReference type="VEuPathDB" id="VectorBase:AALB20_031160"/>
<dbReference type="InterPro" id="IPR002645">
    <property type="entry name" value="STAS_dom"/>
</dbReference>
<dbReference type="InterPro" id="IPR023395">
    <property type="entry name" value="MCP_dom_sf"/>
</dbReference>
<keyword evidence="6" id="KW-0999">Mitochondrion inner membrane</keyword>
<dbReference type="STRING" id="7167.A0A182F7A5"/>
<keyword evidence="5" id="KW-0677">Repeat</keyword>
<dbReference type="SUPFAM" id="SSF52091">
    <property type="entry name" value="SpoIIaa-like"/>
    <property type="match status" value="1"/>
</dbReference>
<reference evidence="15 16" key="1">
    <citation type="journal article" date="2017" name="G3 (Bethesda)">
        <title>The Physical Genome Mapping of Anopheles albimanus Corrected Scaffold Misassemblies and Identified Interarm Rearrangements in Genus Anopheles.</title>
        <authorList>
            <person name="Artemov G.N."/>
            <person name="Peery A.N."/>
            <person name="Jiang X."/>
            <person name="Tu Z."/>
            <person name="Stegniy V.N."/>
            <person name="Sharakhova M.V."/>
            <person name="Sharakhov I.V."/>
        </authorList>
    </citation>
    <scope>NUCLEOTIDE SEQUENCE [LARGE SCALE GENOMIC DNA]</scope>
    <source>
        <strain evidence="15 16">ALBI9_A</strain>
    </source>
</reference>
<keyword evidence="9" id="KW-0496">Mitochondrion</keyword>
<dbReference type="FunFam" id="1.50.40.10:FF:000005">
    <property type="entry name" value="Mitochondrial phosphate carrier protein 2"/>
    <property type="match status" value="2"/>
</dbReference>
<keyword evidence="10 13" id="KW-0472">Membrane</keyword>
<evidence type="ECO:0000256" key="7">
    <source>
        <dbReference type="ARBA" id="ARBA00022946"/>
    </source>
</evidence>